<reference evidence="1 2" key="1">
    <citation type="journal article" date="2015" name="Sci. Rep.">
        <title>The power of single molecule real-time sequencing technology in the de novo assembly of a eukaryotic genome.</title>
        <authorList>
            <person name="Sakai H."/>
            <person name="Naito K."/>
            <person name="Ogiso-Tanaka E."/>
            <person name="Takahashi Y."/>
            <person name="Iseki K."/>
            <person name="Muto C."/>
            <person name="Satou K."/>
            <person name="Teruya K."/>
            <person name="Shiroma A."/>
            <person name="Shimoji M."/>
            <person name="Hirano T."/>
            <person name="Itoh T."/>
            <person name="Kaga A."/>
            <person name="Tomooka N."/>
        </authorList>
    </citation>
    <scope>NUCLEOTIDE SEQUENCE [LARGE SCALE GENOMIC DNA]</scope>
    <source>
        <strain evidence="2">cv. Shumari</strain>
    </source>
</reference>
<organism evidence="1 2">
    <name type="scientific">Vigna angularis var. angularis</name>
    <dbReference type="NCBI Taxonomy" id="157739"/>
    <lineage>
        <taxon>Eukaryota</taxon>
        <taxon>Viridiplantae</taxon>
        <taxon>Streptophyta</taxon>
        <taxon>Embryophyta</taxon>
        <taxon>Tracheophyta</taxon>
        <taxon>Spermatophyta</taxon>
        <taxon>Magnoliopsida</taxon>
        <taxon>eudicotyledons</taxon>
        <taxon>Gunneridae</taxon>
        <taxon>Pentapetalae</taxon>
        <taxon>rosids</taxon>
        <taxon>fabids</taxon>
        <taxon>Fabales</taxon>
        <taxon>Fabaceae</taxon>
        <taxon>Papilionoideae</taxon>
        <taxon>50 kb inversion clade</taxon>
        <taxon>NPAAA clade</taxon>
        <taxon>indigoferoid/millettioid clade</taxon>
        <taxon>Phaseoleae</taxon>
        <taxon>Vigna</taxon>
    </lineage>
</organism>
<proteinExistence type="predicted"/>
<dbReference type="Proteomes" id="UP000291084">
    <property type="component" value="Chromosome 5"/>
</dbReference>
<evidence type="ECO:0000313" key="2">
    <source>
        <dbReference type="Proteomes" id="UP000291084"/>
    </source>
</evidence>
<dbReference type="AlphaFoldDB" id="A0A0S3S8B2"/>
<evidence type="ECO:0000313" key="1">
    <source>
        <dbReference type="EMBL" id="BAT89037.1"/>
    </source>
</evidence>
<name>A0A0S3S8B2_PHAAN</name>
<sequence>MFNNIQGNNLPSHRYKPVHNKDTKTCLSQDTFPPYIANTPKRLHSLTTPTPPNRLCFVFVPFSPNIDPHGPISNITFFIRISVQKALIHMQIRNQTWRQNYNQRKPLQHYRAFCFALIHDMIDTINFMTLEDEIKMLMKFQSP</sequence>
<dbReference type="EMBL" id="AP015038">
    <property type="protein sequence ID" value="BAT89037.1"/>
    <property type="molecule type" value="Genomic_DNA"/>
</dbReference>
<accession>A0A0S3S8B2</accession>
<protein>
    <submittedName>
        <fullName evidence="1">Uncharacterized protein</fullName>
    </submittedName>
</protein>
<gene>
    <name evidence="1" type="primary">Vigan.05G270800</name>
    <name evidence="1" type="ORF">VIGAN_05270800</name>
</gene>
<keyword evidence="2" id="KW-1185">Reference proteome</keyword>